<dbReference type="InterPro" id="IPR018200">
    <property type="entry name" value="USP_CS"/>
</dbReference>
<dbReference type="Proteomes" id="UP000030665">
    <property type="component" value="Unassembled WGS sequence"/>
</dbReference>
<keyword evidence="6" id="KW-1185">Reference proteome</keyword>
<gene>
    <name evidence="5" type="ORF">TTRE_0000320101</name>
</gene>
<dbReference type="InterPro" id="IPR001394">
    <property type="entry name" value="Peptidase_C19_UCH"/>
</dbReference>
<dbReference type="InterPro" id="IPR050185">
    <property type="entry name" value="Ub_carboxyl-term_hydrolase"/>
</dbReference>
<dbReference type="PROSITE" id="PS00973">
    <property type="entry name" value="USP_2"/>
    <property type="match status" value="1"/>
</dbReference>
<keyword evidence="3" id="KW-0812">Transmembrane</keyword>
<protein>
    <recommendedName>
        <fullName evidence="2">Ubiquitin carboxyl-terminal hydrolase</fullName>
        <ecNumber evidence="2">3.4.19.12</ecNumber>
    </recommendedName>
</protein>
<evidence type="ECO:0000256" key="2">
    <source>
        <dbReference type="RuleBase" id="RU366025"/>
    </source>
</evidence>
<evidence type="ECO:0000313" key="5">
    <source>
        <dbReference type="EMBL" id="CDW54931.1"/>
    </source>
</evidence>
<dbReference type="PROSITE" id="PS00972">
    <property type="entry name" value="USP_1"/>
    <property type="match status" value="1"/>
</dbReference>
<dbReference type="Pfam" id="PF00443">
    <property type="entry name" value="UCH"/>
    <property type="match status" value="1"/>
</dbReference>
<comment type="similarity">
    <text evidence="2">Belongs to the peptidase C19 family.</text>
</comment>
<dbReference type="STRING" id="36087.A0A077Z4C6"/>
<dbReference type="GO" id="GO:0006508">
    <property type="term" value="P:proteolysis"/>
    <property type="evidence" value="ECO:0007669"/>
    <property type="project" value="UniProtKB-KW"/>
</dbReference>
<dbReference type="AlphaFoldDB" id="A0A077Z4C6"/>
<dbReference type="SUPFAM" id="SSF54001">
    <property type="entry name" value="Cysteine proteinases"/>
    <property type="match status" value="1"/>
</dbReference>
<dbReference type="GO" id="GO:0016579">
    <property type="term" value="P:protein deubiquitination"/>
    <property type="evidence" value="ECO:0007669"/>
    <property type="project" value="InterPro"/>
</dbReference>
<dbReference type="PANTHER" id="PTHR21646">
    <property type="entry name" value="UBIQUITIN CARBOXYL-TERMINAL HYDROLASE"/>
    <property type="match status" value="1"/>
</dbReference>
<dbReference type="EMBL" id="HG805925">
    <property type="protein sequence ID" value="CDW54931.1"/>
    <property type="molecule type" value="Genomic_DNA"/>
</dbReference>
<dbReference type="EC" id="3.4.19.12" evidence="2"/>
<evidence type="ECO:0000259" key="4">
    <source>
        <dbReference type="PROSITE" id="PS50235"/>
    </source>
</evidence>
<reference evidence="5" key="1">
    <citation type="submission" date="2014-01" db="EMBL/GenBank/DDBJ databases">
        <authorList>
            <person name="Aslett M."/>
        </authorList>
    </citation>
    <scope>NUCLEOTIDE SEQUENCE</scope>
</reference>
<dbReference type="GO" id="GO:0004843">
    <property type="term" value="F:cysteine-type deubiquitinase activity"/>
    <property type="evidence" value="ECO:0007669"/>
    <property type="project" value="UniProtKB-UniRule"/>
</dbReference>
<feature type="domain" description="USP" evidence="4">
    <location>
        <begin position="74"/>
        <end position="400"/>
    </location>
</feature>
<keyword evidence="2" id="KW-0645">Protease</keyword>
<keyword evidence="2" id="KW-0833">Ubl conjugation pathway</keyword>
<keyword evidence="3" id="KW-0472">Membrane</keyword>
<keyword evidence="2" id="KW-0378">Hydrolase</keyword>
<evidence type="ECO:0000256" key="3">
    <source>
        <dbReference type="SAM" id="Phobius"/>
    </source>
</evidence>
<keyword evidence="2" id="KW-0788">Thiol protease</keyword>
<evidence type="ECO:0000256" key="1">
    <source>
        <dbReference type="ARBA" id="ARBA00000707"/>
    </source>
</evidence>
<keyword evidence="3" id="KW-1133">Transmembrane helix</keyword>
<evidence type="ECO:0000313" key="6">
    <source>
        <dbReference type="Proteomes" id="UP000030665"/>
    </source>
</evidence>
<dbReference type="PROSITE" id="PS50235">
    <property type="entry name" value="USP_3"/>
    <property type="match status" value="1"/>
</dbReference>
<sequence length="459" mass="52479">MFRRSSCTLNEPRLLDACFGNLLSIILFSYMLHFVVSNFKLVRRDLCLTKDSEPRGKTHCLAHNGNAFRFVGLIGLRNMGNTCYMNSVLQALSNCPPLTEFMRVCWNACVEKEEMDKNRSVCIASEFRTLLSIRLSHPGFRVHQQQVAIGIYVMNFFCLTLLPDRGLSTTSELIDILCNYFSKSFSALTEIFNGRLLSSVKCLHCQRVSEMDEVFQDLSLPIPSRQQLEYLAASADGTKALLQEDQEDIGWFISGVHVTLNDCFSTFFSPDSLSGDDMYQCGHCAKLRNGVKVCKLLELPEVSVLCLHVKRFRHDSYSSKKIGTMIQFPLHGLDLKQFVTTYDLIAVISHSGVTEGGHYIAYCFNHLNCQWYSFDDEVVGRVDPYVVENVQAYILFYQKTSNLMDSLRLSAGRLYEEFVKEVVIIVVNCLTSILVNDSRYLLSEKHELIRWWLCKFEVE</sequence>
<dbReference type="InterPro" id="IPR028889">
    <property type="entry name" value="USP"/>
</dbReference>
<organism evidence="5 6">
    <name type="scientific">Trichuris trichiura</name>
    <name type="common">Whipworm</name>
    <name type="synonym">Trichocephalus trichiurus</name>
    <dbReference type="NCBI Taxonomy" id="36087"/>
    <lineage>
        <taxon>Eukaryota</taxon>
        <taxon>Metazoa</taxon>
        <taxon>Ecdysozoa</taxon>
        <taxon>Nematoda</taxon>
        <taxon>Enoplea</taxon>
        <taxon>Dorylaimia</taxon>
        <taxon>Trichinellida</taxon>
        <taxon>Trichuridae</taxon>
        <taxon>Trichuris</taxon>
    </lineage>
</organism>
<dbReference type="Gene3D" id="3.90.70.10">
    <property type="entry name" value="Cysteine proteinases"/>
    <property type="match status" value="1"/>
</dbReference>
<proteinExistence type="inferred from homology"/>
<dbReference type="CDD" id="cd02674">
    <property type="entry name" value="Peptidase_C19R"/>
    <property type="match status" value="1"/>
</dbReference>
<dbReference type="InterPro" id="IPR038765">
    <property type="entry name" value="Papain-like_cys_pep_sf"/>
</dbReference>
<dbReference type="PANTHER" id="PTHR21646:SF86">
    <property type="entry name" value="UBIQUITIN CARBOXYL-TERMINAL HYDROLASE"/>
    <property type="match status" value="1"/>
</dbReference>
<comment type="catalytic activity">
    <reaction evidence="1 2">
        <text>Thiol-dependent hydrolysis of ester, thioester, amide, peptide and isopeptide bonds formed by the C-terminal Gly of ubiquitin (a 76-residue protein attached to proteins as an intracellular targeting signal).</text>
        <dbReference type="EC" id="3.4.19.12"/>
    </reaction>
</comment>
<feature type="transmembrane region" description="Helical" evidence="3">
    <location>
        <begin position="14"/>
        <end position="36"/>
    </location>
</feature>
<accession>A0A077Z4C6</accession>
<reference evidence="5" key="2">
    <citation type="submission" date="2014-03" db="EMBL/GenBank/DDBJ databases">
        <title>The whipworm genome and dual-species transcriptomics of an intimate host-pathogen interaction.</title>
        <authorList>
            <person name="Foth B.J."/>
            <person name="Tsai I.J."/>
            <person name="Reid A.J."/>
            <person name="Bancroft A.J."/>
            <person name="Nichol S."/>
            <person name="Tracey A."/>
            <person name="Holroyd N."/>
            <person name="Cotton J.A."/>
            <person name="Stanley E.J."/>
            <person name="Zarowiecki M."/>
            <person name="Liu J.Z."/>
            <person name="Huckvale T."/>
            <person name="Cooper P.J."/>
            <person name="Grencis R.K."/>
            <person name="Berriman M."/>
        </authorList>
    </citation>
    <scope>NUCLEOTIDE SEQUENCE [LARGE SCALE GENOMIC DNA]</scope>
</reference>
<name>A0A077Z4C6_TRITR</name>
<dbReference type="OrthoDB" id="21192at2759"/>